<organism evidence="6 7">
    <name type="scientific">Luteimonas vadosa</name>
    <dbReference type="NCBI Taxonomy" id="1165507"/>
    <lineage>
        <taxon>Bacteria</taxon>
        <taxon>Pseudomonadati</taxon>
        <taxon>Pseudomonadota</taxon>
        <taxon>Gammaproteobacteria</taxon>
        <taxon>Lysobacterales</taxon>
        <taxon>Lysobacteraceae</taxon>
        <taxon>Luteimonas</taxon>
    </lineage>
</organism>
<dbReference type="PANTHER" id="PTHR43667">
    <property type="entry name" value="CYCLOPROPANE-FATTY-ACYL-PHOSPHOLIPID SYNTHASE"/>
    <property type="match status" value="1"/>
</dbReference>
<keyword evidence="7" id="KW-1185">Reference proteome</keyword>
<evidence type="ECO:0000256" key="2">
    <source>
        <dbReference type="ARBA" id="ARBA00022603"/>
    </source>
</evidence>
<dbReference type="EMBL" id="BAABJY010000002">
    <property type="protein sequence ID" value="GAA4869710.1"/>
    <property type="molecule type" value="Genomic_DNA"/>
</dbReference>
<proteinExistence type="inferred from homology"/>
<dbReference type="CDD" id="cd02440">
    <property type="entry name" value="AdoMet_MTases"/>
    <property type="match status" value="1"/>
</dbReference>
<dbReference type="Pfam" id="PF02353">
    <property type="entry name" value="CMAS"/>
    <property type="match status" value="1"/>
</dbReference>
<reference evidence="7" key="1">
    <citation type="journal article" date="2019" name="Int. J. Syst. Evol. Microbiol.">
        <title>The Global Catalogue of Microorganisms (GCM) 10K type strain sequencing project: providing services to taxonomists for standard genome sequencing and annotation.</title>
        <authorList>
            <consortium name="The Broad Institute Genomics Platform"/>
            <consortium name="The Broad Institute Genome Sequencing Center for Infectious Disease"/>
            <person name="Wu L."/>
            <person name="Ma J."/>
        </authorList>
    </citation>
    <scope>NUCLEOTIDE SEQUENCE [LARGE SCALE GENOMIC DNA]</scope>
    <source>
        <strain evidence="7">JCM 18392</strain>
    </source>
</reference>
<keyword evidence="4" id="KW-0949">S-adenosyl-L-methionine</keyword>
<dbReference type="PIRSF" id="PIRSF003085">
    <property type="entry name" value="CMAS"/>
    <property type="match status" value="1"/>
</dbReference>
<dbReference type="Proteomes" id="UP001501323">
    <property type="component" value="Unassembled WGS sequence"/>
</dbReference>
<evidence type="ECO:0000256" key="1">
    <source>
        <dbReference type="ARBA" id="ARBA00010815"/>
    </source>
</evidence>
<dbReference type="Gene3D" id="3.40.50.150">
    <property type="entry name" value="Vaccinia Virus protein VP39"/>
    <property type="match status" value="1"/>
</dbReference>
<dbReference type="InterPro" id="IPR029063">
    <property type="entry name" value="SAM-dependent_MTases_sf"/>
</dbReference>
<accession>A0ABP9E6X0</accession>
<keyword evidence="3" id="KW-0808">Transferase</keyword>
<evidence type="ECO:0000256" key="5">
    <source>
        <dbReference type="ARBA" id="ARBA00023098"/>
    </source>
</evidence>
<evidence type="ECO:0000313" key="7">
    <source>
        <dbReference type="Proteomes" id="UP001501323"/>
    </source>
</evidence>
<dbReference type="InterPro" id="IPR003333">
    <property type="entry name" value="CMAS"/>
</dbReference>
<dbReference type="PANTHER" id="PTHR43667:SF2">
    <property type="entry name" value="FATTY ACID C-METHYL TRANSFERASE"/>
    <property type="match status" value="1"/>
</dbReference>
<gene>
    <name evidence="6" type="ORF">GCM10023332_22880</name>
</gene>
<evidence type="ECO:0000256" key="3">
    <source>
        <dbReference type="ARBA" id="ARBA00022679"/>
    </source>
</evidence>
<protein>
    <submittedName>
        <fullName evidence="6">Cyclopropane-fatty-acyl-phospholipid synthase family protein</fullName>
    </submittedName>
</protein>
<comment type="caution">
    <text evidence="6">The sequence shown here is derived from an EMBL/GenBank/DDBJ whole genome shotgun (WGS) entry which is preliminary data.</text>
</comment>
<name>A0ABP9E6X0_9GAMM</name>
<evidence type="ECO:0000256" key="4">
    <source>
        <dbReference type="ARBA" id="ARBA00022691"/>
    </source>
</evidence>
<keyword evidence="2" id="KW-0489">Methyltransferase</keyword>
<comment type="similarity">
    <text evidence="1">Belongs to the CFA/CMAS family.</text>
</comment>
<dbReference type="InterPro" id="IPR050723">
    <property type="entry name" value="CFA/CMAS"/>
</dbReference>
<keyword evidence="5" id="KW-0443">Lipid metabolism</keyword>
<evidence type="ECO:0000313" key="6">
    <source>
        <dbReference type="EMBL" id="GAA4869710.1"/>
    </source>
</evidence>
<dbReference type="SUPFAM" id="SSF53335">
    <property type="entry name" value="S-adenosyl-L-methionine-dependent methyltransferases"/>
    <property type="match status" value="1"/>
</dbReference>
<sequence length="402" mass="45026">MGGFWRRRILDLLDDLHGGTLVVRDVHGTTLLGHADGDAPLCATLTVHDEAFYRRVALGGSVGAGEAYFDGLWDCDDLVSLVRLLVRNRERLDAMESGFARFAGWLLRGWHALRPNSRRGGSRRNISAHYDLGNPLFELFLSPDMMYSSAIFASADETLEQASLRKLETICARLQLQPGDHVLEIGTGWGGFAIHAATRHGCRVTTTTLSAEQRDFAQSRVAAAGLSDRITVLLDDYRDLGGQYDKVVSIEMVEAVGAAQLPTYFAQLSGLLKPDGLALVQAITIEDHRYRRALREVDFIKRHVFPGSFIPSTSAMLGAMAGHSDLGLLHLQEIGDSYALTLREWRRRFEDAHDQVRALGYDERFLRLWRFYLCYCEGGFLERSIGDVQMLFARPGYRCRIE</sequence>